<evidence type="ECO:0000313" key="3">
    <source>
        <dbReference type="Proteomes" id="UP000823863"/>
    </source>
</evidence>
<dbReference type="Proteomes" id="UP000823863">
    <property type="component" value="Unassembled WGS sequence"/>
</dbReference>
<accession>A0A9D2TCF6</accession>
<reference evidence="2" key="1">
    <citation type="journal article" date="2021" name="PeerJ">
        <title>Extensive microbial diversity within the chicken gut microbiome revealed by metagenomics and culture.</title>
        <authorList>
            <person name="Gilroy R."/>
            <person name="Ravi A."/>
            <person name="Getino M."/>
            <person name="Pursley I."/>
            <person name="Horton D.L."/>
            <person name="Alikhan N.F."/>
            <person name="Baker D."/>
            <person name="Gharbi K."/>
            <person name="Hall N."/>
            <person name="Watson M."/>
            <person name="Adriaenssens E.M."/>
            <person name="Foster-Nyarko E."/>
            <person name="Jarju S."/>
            <person name="Secka A."/>
            <person name="Antonio M."/>
            <person name="Oren A."/>
            <person name="Chaudhuri R.R."/>
            <person name="La Ragione R."/>
            <person name="Hildebrand F."/>
            <person name="Pallen M.J."/>
        </authorList>
    </citation>
    <scope>NUCLEOTIDE SEQUENCE</scope>
    <source>
        <strain evidence="2">CHK198-12963</strain>
    </source>
</reference>
<dbReference type="EMBL" id="DWWB01000005">
    <property type="protein sequence ID" value="HJC65365.1"/>
    <property type="molecule type" value="Genomic_DNA"/>
</dbReference>
<name>A0A9D2TCF6_9FIRM</name>
<dbReference type="Gene3D" id="3.40.50.10890">
    <property type="match status" value="1"/>
</dbReference>
<dbReference type="PANTHER" id="PTHR11203">
    <property type="entry name" value="CLEAVAGE AND POLYADENYLATION SPECIFICITY FACTOR FAMILY MEMBER"/>
    <property type="match status" value="1"/>
</dbReference>
<dbReference type="GO" id="GO:0004521">
    <property type="term" value="F:RNA endonuclease activity"/>
    <property type="evidence" value="ECO:0007669"/>
    <property type="project" value="TreeGrafter"/>
</dbReference>
<dbReference type="PANTHER" id="PTHR11203:SF37">
    <property type="entry name" value="INTEGRATOR COMPLEX SUBUNIT 11"/>
    <property type="match status" value="1"/>
</dbReference>
<reference evidence="2" key="2">
    <citation type="submission" date="2021-04" db="EMBL/GenBank/DDBJ databases">
        <authorList>
            <person name="Gilroy R."/>
        </authorList>
    </citation>
    <scope>NUCLEOTIDE SEQUENCE</scope>
    <source>
        <strain evidence="2">CHK198-12963</strain>
    </source>
</reference>
<feature type="domain" description="Metallo-beta-lactamase" evidence="1">
    <location>
        <begin position="16"/>
        <end position="162"/>
    </location>
</feature>
<dbReference type="Pfam" id="PF00753">
    <property type="entry name" value="Lactamase_B"/>
    <property type="match status" value="1"/>
</dbReference>
<organism evidence="2 3">
    <name type="scientific">Candidatus Enterocloster excrementigallinarum</name>
    <dbReference type="NCBI Taxonomy" id="2838558"/>
    <lineage>
        <taxon>Bacteria</taxon>
        <taxon>Bacillati</taxon>
        <taxon>Bacillota</taxon>
        <taxon>Clostridia</taxon>
        <taxon>Lachnospirales</taxon>
        <taxon>Lachnospiraceae</taxon>
        <taxon>Enterocloster</taxon>
    </lineage>
</organism>
<dbReference type="SUPFAM" id="SSF56281">
    <property type="entry name" value="Metallo-hydrolase/oxidoreductase"/>
    <property type="match status" value="1"/>
</dbReference>
<dbReference type="InterPro" id="IPR050698">
    <property type="entry name" value="MBL"/>
</dbReference>
<sequence length="369" mass="41594">MSMNRLLVKGGYGEHGRSCFLLPMEEDRYCMLDCGIMDTDPQPYPKVEPEILKRTDYLFLSHCHKDHSGAFEHFCRQGFSGWLVTTAPTMKFSGIDYDKTILLPDPKGGMTEPVTLKGGLSFFYGRTGHCAGSIWLHLFGAAGNVCYSGDYQRRALAYETDLIQGRQAQLAILDCAHVDAMEDGDGLRARMTERIREILTEGRRVIMPLPKYGRGLEVVLMLRRGLPGARLRADETMKNLIRGTLKWEQWVKPEAAGELRDFLDRSSTDENGYDVLLIGDTHLEKPENSQLALQETENGAVALLTGRVKKGCCTERLLQEGKAFTMAYPHHQSRKDFLEMVGENHFQTVLPFHNNRTEVLWGGNPGEMS</sequence>
<gene>
    <name evidence="2" type="ORF">H9931_01415</name>
</gene>
<dbReference type="Gene3D" id="3.60.15.10">
    <property type="entry name" value="Ribonuclease Z/Hydroxyacylglutathione hydrolase-like"/>
    <property type="match status" value="2"/>
</dbReference>
<dbReference type="InterPro" id="IPR036866">
    <property type="entry name" value="RibonucZ/Hydroxyglut_hydro"/>
</dbReference>
<dbReference type="AlphaFoldDB" id="A0A9D2TCF6"/>
<dbReference type="InterPro" id="IPR001279">
    <property type="entry name" value="Metallo-B-lactamas"/>
</dbReference>
<protein>
    <submittedName>
        <fullName evidence="2">MBL fold metallo-hydrolase</fullName>
    </submittedName>
</protein>
<proteinExistence type="predicted"/>
<evidence type="ECO:0000313" key="2">
    <source>
        <dbReference type="EMBL" id="HJC65365.1"/>
    </source>
</evidence>
<evidence type="ECO:0000259" key="1">
    <source>
        <dbReference type="Pfam" id="PF00753"/>
    </source>
</evidence>
<comment type="caution">
    <text evidence="2">The sequence shown here is derived from an EMBL/GenBank/DDBJ whole genome shotgun (WGS) entry which is preliminary data.</text>
</comment>